<dbReference type="Proteomes" id="UP000323594">
    <property type="component" value="Chromosome"/>
</dbReference>
<dbReference type="InterPro" id="IPR000594">
    <property type="entry name" value="ThiF_NAD_FAD-bd"/>
</dbReference>
<dbReference type="InterPro" id="IPR035985">
    <property type="entry name" value="Ubiquitin-activating_enz"/>
</dbReference>
<sequence length="240" mass="25924">MTAENSEQFSRSLPLLGEGGMKKLFSASVAVFGLGGVGGFVVEGLARAGIGTLYIVDGDYIQESNINRQLIAVHSSIGQAKTEAWEQRIKDINPLCSVVPIHQFILPSSDGSIDAFPFWNSVDYIVDAIDTVSAKIALAAEAEKRQIPIIAAMGCGNKLDASAFCFADIYKTDTCPLCKVMRRELRTRKVAKLKVLYSTEKPLVSRRPPASVSWVPSVAGLLIAGEVIRDICGSMSHNDF</sequence>
<evidence type="ECO:0000313" key="5">
    <source>
        <dbReference type="Proteomes" id="UP000323594"/>
    </source>
</evidence>
<accession>A0A0B7GUW6</accession>
<keyword evidence="2" id="KW-0436">Ligase</keyword>
<dbReference type="PANTHER" id="PTHR43267">
    <property type="entry name" value="TRNA THREONYLCARBAMOYLADENOSINE DEHYDRATASE"/>
    <property type="match status" value="1"/>
</dbReference>
<dbReference type="Pfam" id="PF00899">
    <property type="entry name" value="ThiF"/>
    <property type="match status" value="1"/>
</dbReference>
<proteinExistence type="predicted"/>
<reference evidence="4" key="2">
    <citation type="submission" date="2015-01" db="EMBL/GenBank/DDBJ databases">
        <authorList>
            <person name="Manzoor Shahid"/>
            <person name="Zubair Saima"/>
        </authorList>
    </citation>
    <scope>NUCLEOTIDE SEQUENCE [LARGE SCALE GENOMIC DNA]</scope>
    <source>
        <strain evidence="4">V1</strain>
    </source>
</reference>
<dbReference type="OrthoDB" id="9804150at2"/>
<dbReference type="AlphaFoldDB" id="A0A0B7GUW6"/>
<dbReference type="EMBL" id="CP042817">
    <property type="protein sequence ID" value="QEJ99356.1"/>
    <property type="molecule type" value="Genomic_DNA"/>
</dbReference>
<evidence type="ECO:0000313" key="2">
    <source>
        <dbReference type="EMBL" id="CEM61352.1"/>
    </source>
</evidence>
<evidence type="ECO:0000259" key="1">
    <source>
        <dbReference type="Pfam" id="PF00899"/>
    </source>
</evidence>
<dbReference type="GO" id="GO:0061503">
    <property type="term" value="F:tRNA threonylcarbamoyladenosine dehydratase"/>
    <property type="evidence" value="ECO:0007669"/>
    <property type="project" value="TreeGrafter"/>
</dbReference>
<dbReference type="Proteomes" id="UP000042527">
    <property type="component" value="Unassembled WGS sequence"/>
</dbReference>
<dbReference type="EC" id="6.1.-.-" evidence="2"/>
<protein>
    <submittedName>
        <fullName evidence="2">tRNA threonylcarbamoyladenosine dehydratase</fullName>
        <ecNumber evidence="2">6.1.-.-</ecNumber>
    </submittedName>
</protein>
<dbReference type="CDD" id="cd00755">
    <property type="entry name" value="YgdL_like"/>
    <property type="match status" value="1"/>
</dbReference>
<organism evidence="2 4">
    <name type="scientific">Treponema phagedenis</name>
    <dbReference type="NCBI Taxonomy" id="162"/>
    <lineage>
        <taxon>Bacteria</taxon>
        <taxon>Pseudomonadati</taxon>
        <taxon>Spirochaetota</taxon>
        <taxon>Spirochaetia</taxon>
        <taxon>Spirochaetales</taxon>
        <taxon>Treponemataceae</taxon>
        <taxon>Treponema</taxon>
    </lineage>
</organism>
<dbReference type="Gene3D" id="3.40.50.720">
    <property type="entry name" value="NAD(P)-binding Rossmann-like Domain"/>
    <property type="match status" value="1"/>
</dbReference>
<reference evidence="3 5" key="3">
    <citation type="submission" date="2019-08" db="EMBL/GenBank/DDBJ databases">
        <authorList>
            <person name="Kuhnert P."/>
        </authorList>
    </citation>
    <scope>NUCLEOTIDE SEQUENCE [LARGE SCALE GENOMIC DNA]</scope>
    <source>
        <strain evidence="3 5">B36.5</strain>
    </source>
</reference>
<evidence type="ECO:0000313" key="4">
    <source>
        <dbReference type="Proteomes" id="UP000042527"/>
    </source>
</evidence>
<gene>
    <name evidence="2" type="primary">tcdA</name>
    <name evidence="3" type="ORF">FUT82_16100</name>
    <name evidence="2" type="ORF">TPHV1_180013</name>
</gene>
<evidence type="ECO:0000313" key="3">
    <source>
        <dbReference type="EMBL" id="QEJ99356.1"/>
    </source>
</evidence>
<name>A0A0B7GUW6_TREPH</name>
<feature type="domain" description="THIF-type NAD/FAD binding fold" evidence="1">
    <location>
        <begin position="11"/>
        <end position="234"/>
    </location>
</feature>
<reference evidence="2" key="1">
    <citation type="submission" date="2015-01" db="EMBL/GenBank/DDBJ databases">
        <authorList>
            <person name="Xiang T."/>
            <person name="Song Y."/>
            <person name="Huang L."/>
            <person name="Wang B."/>
            <person name="Wu P."/>
        </authorList>
    </citation>
    <scope>NUCLEOTIDE SEQUENCE [LARGE SCALE GENOMIC DNA]</scope>
    <source>
        <strain evidence="2">V1</strain>
    </source>
</reference>
<dbReference type="EMBL" id="CDNC01000010">
    <property type="protein sequence ID" value="CEM61352.1"/>
    <property type="molecule type" value="Genomic_DNA"/>
</dbReference>
<keyword evidence="4" id="KW-1185">Reference proteome</keyword>
<dbReference type="GO" id="GO:0061504">
    <property type="term" value="P:cyclic threonylcarbamoyladenosine biosynthetic process"/>
    <property type="evidence" value="ECO:0007669"/>
    <property type="project" value="TreeGrafter"/>
</dbReference>
<dbReference type="InterPro" id="IPR045886">
    <property type="entry name" value="ThiF/MoeB/HesA"/>
</dbReference>
<dbReference type="SUPFAM" id="SSF69572">
    <property type="entry name" value="Activating enzymes of the ubiquitin-like proteins"/>
    <property type="match status" value="1"/>
</dbReference>
<dbReference type="GeneID" id="57754474"/>
<dbReference type="PANTHER" id="PTHR43267:SF1">
    <property type="entry name" value="TRNA THREONYLCARBAMOYLADENOSINE DEHYDRATASE"/>
    <property type="match status" value="1"/>
</dbReference>
<dbReference type="RefSeq" id="WP_002698901.1">
    <property type="nucleotide sequence ID" value="NZ_CDNC01000010.1"/>
</dbReference>
<dbReference type="GO" id="GO:0008641">
    <property type="term" value="F:ubiquitin-like modifier activating enzyme activity"/>
    <property type="evidence" value="ECO:0007669"/>
    <property type="project" value="InterPro"/>
</dbReference>